<dbReference type="GO" id="GO:0006511">
    <property type="term" value="P:ubiquitin-dependent protein catabolic process"/>
    <property type="evidence" value="ECO:0007669"/>
    <property type="project" value="UniProtKB-UniRule"/>
</dbReference>
<evidence type="ECO:0000256" key="5">
    <source>
        <dbReference type="ARBA" id="ARBA00022807"/>
    </source>
</evidence>
<dbReference type="PRINTS" id="PR00707">
    <property type="entry name" value="UBCTHYDRLASE"/>
</dbReference>
<feature type="region of interest" description="Disordered" evidence="8">
    <location>
        <begin position="190"/>
        <end position="248"/>
    </location>
</feature>
<dbReference type="AlphaFoldDB" id="A0A9P8K2T3"/>
<comment type="caution">
    <text evidence="10">The sequence shown here is derived from an EMBL/GenBank/DDBJ whole genome shotgun (WGS) entry which is preliminary data.</text>
</comment>
<keyword evidence="2 6" id="KW-0645">Protease</keyword>
<dbReference type="InterPro" id="IPR036959">
    <property type="entry name" value="Peptidase_C12_UCH_sf"/>
</dbReference>
<feature type="region of interest" description="Disordered" evidence="8">
    <location>
        <begin position="1"/>
        <end position="30"/>
    </location>
</feature>
<evidence type="ECO:0000259" key="9">
    <source>
        <dbReference type="PROSITE" id="PS52048"/>
    </source>
</evidence>
<feature type="non-terminal residue" evidence="10">
    <location>
        <position position="463"/>
    </location>
</feature>
<feature type="active site" description="Proton donor" evidence="6">
    <location>
        <position position="256"/>
    </location>
</feature>
<dbReference type="Pfam" id="PF01088">
    <property type="entry name" value="Peptidase_C12"/>
    <property type="match status" value="1"/>
</dbReference>
<gene>
    <name evidence="10" type="ORF">KCU98_g78</name>
</gene>
<keyword evidence="4 6" id="KW-0378">Hydrolase</keyword>
<reference evidence="10" key="2">
    <citation type="submission" date="2021-08" db="EMBL/GenBank/DDBJ databases">
        <authorList>
            <person name="Gostincar C."/>
            <person name="Sun X."/>
            <person name="Song Z."/>
            <person name="Gunde-Cimerman N."/>
        </authorList>
    </citation>
    <scope>NUCLEOTIDE SEQUENCE</scope>
    <source>
        <strain evidence="10">EXF-9298</strain>
    </source>
</reference>
<dbReference type="Proteomes" id="UP000729357">
    <property type="component" value="Unassembled WGS sequence"/>
</dbReference>
<feature type="domain" description="UCH catalytic" evidence="9">
    <location>
        <begin position="33"/>
        <end position="318"/>
    </location>
</feature>
<accession>A0A9P8K2T3</accession>
<keyword evidence="5 6" id="KW-0788">Thiol protease</keyword>
<evidence type="ECO:0000256" key="1">
    <source>
        <dbReference type="ARBA" id="ARBA00000707"/>
    </source>
</evidence>
<feature type="compositionally biased region" description="Low complexity" evidence="8">
    <location>
        <begin position="195"/>
        <end position="207"/>
    </location>
</feature>
<comment type="similarity">
    <text evidence="6 7">Belongs to the peptidase C12 family.</text>
</comment>
<dbReference type="GO" id="GO:0005737">
    <property type="term" value="C:cytoplasm"/>
    <property type="evidence" value="ECO:0007669"/>
    <property type="project" value="TreeGrafter"/>
</dbReference>
<feature type="site" description="Transition state stabilizer" evidence="6">
    <location>
        <position position="113"/>
    </location>
</feature>
<dbReference type="PROSITE" id="PS52048">
    <property type="entry name" value="UCH_DOMAIN"/>
    <property type="match status" value="1"/>
</dbReference>
<dbReference type="Gene3D" id="3.40.532.10">
    <property type="entry name" value="Peptidase C12, ubiquitin carboxyl-terminal hydrolase"/>
    <property type="match status" value="1"/>
</dbReference>
<dbReference type="PANTHER" id="PTHR10589:SF29">
    <property type="entry name" value="UBIQUITIN CARBOXYL-TERMINAL HYDROLASE"/>
    <property type="match status" value="1"/>
</dbReference>
<dbReference type="EMBL" id="JAHFXS010000001">
    <property type="protein sequence ID" value="KAG9991795.1"/>
    <property type="molecule type" value="Genomic_DNA"/>
</dbReference>
<protein>
    <recommendedName>
        <fullName evidence="7">Ubiquitin carboxyl-terminal hydrolase</fullName>
        <ecNumber evidence="7">3.4.19.12</ecNumber>
    </recommendedName>
</protein>
<keyword evidence="11" id="KW-1185">Reference proteome</keyword>
<evidence type="ECO:0000256" key="7">
    <source>
        <dbReference type="RuleBase" id="RU361215"/>
    </source>
</evidence>
<evidence type="ECO:0000256" key="3">
    <source>
        <dbReference type="ARBA" id="ARBA00022786"/>
    </source>
</evidence>
<dbReference type="EC" id="3.4.19.12" evidence="7"/>
<dbReference type="SUPFAM" id="SSF54001">
    <property type="entry name" value="Cysteine proteinases"/>
    <property type="match status" value="1"/>
</dbReference>
<evidence type="ECO:0000256" key="4">
    <source>
        <dbReference type="ARBA" id="ARBA00022801"/>
    </source>
</evidence>
<feature type="site" description="Important for enzyme activity" evidence="6">
    <location>
        <position position="271"/>
    </location>
</feature>
<feature type="active site" description="Nucleophile" evidence="6">
    <location>
        <position position="119"/>
    </location>
</feature>
<evidence type="ECO:0000256" key="6">
    <source>
        <dbReference type="PROSITE-ProRule" id="PRU01393"/>
    </source>
</evidence>
<proteinExistence type="inferred from homology"/>
<sequence>MPPKKKRRTNGADTPQGSPPAEPTTPTLDSWPGWCEIESEPLIQRQAFFTTILKDIGVHDLRVHEVFGVDDDALAILPKPVHAVIFLFKYQEDGTAEQVQEKICPPHVWFANQISQYACGTVALLNIVNNIPNLELGQPLESFKDYTRSFDPVARGYAIDSFDFVRKIHNSFARDTDMLIVDSMMHEKNDRITQKQKTQAATAARVAKAAERAAERAAKTEPNASSVRSNPSRRARTSKSVVEEEVEQDSEESGFHFVAYMPIGEDVWKLDGLDSFPTTIGKMHPGRDWLDVVQTSLSVRMAQYEEGQIQFSLMAVVQDPVIEDRRVLAQNVLSLQKTELLLNEVSQDWRNYTAADHEDCTLFGGSEEYGLTDQMITEAGTSENMAQQFRSSCLESLLKVRQELITNQAGCRAQVRDSQQANMMDAEESMHRRHDYGSFVKAWMQALVDNEALKSLVDEAPTG</sequence>
<organism evidence="10 11">
    <name type="scientific">Aureobasidium melanogenum</name>
    <name type="common">Aureobasidium pullulans var. melanogenum</name>
    <dbReference type="NCBI Taxonomy" id="46634"/>
    <lineage>
        <taxon>Eukaryota</taxon>
        <taxon>Fungi</taxon>
        <taxon>Dikarya</taxon>
        <taxon>Ascomycota</taxon>
        <taxon>Pezizomycotina</taxon>
        <taxon>Dothideomycetes</taxon>
        <taxon>Dothideomycetidae</taxon>
        <taxon>Dothideales</taxon>
        <taxon>Saccotheciaceae</taxon>
        <taxon>Aureobasidium</taxon>
    </lineage>
</organism>
<evidence type="ECO:0000313" key="11">
    <source>
        <dbReference type="Proteomes" id="UP000729357"/>
    </source>
</evidence>
<evidence type="ECO:0000313" key="10">
    <source>
        <dbReference type="EMBL" id="KAG9991795.1"/>
    </source>
</evidence>
<feature type="compositionally biased region" description="Basic and acidic residues" evidence="8">
    <location>
        <begin position="208"/>
        <end position="219"/>
    </location>
</feature>
<keyword evidence="3 6" id="KW-0833">Ubl conjugation pathway</keyword>
<name>A0A9P8K2T3_AURME</name>
<reference evidence="10" key="1">
    <citation type="journal article" date="2021" name="J Fungi (Basel)">
        <title>Virulence traits and population genomics of the black yeast Aureobasidium melanogenum.</title>
        <authorList>
            <person name="Cernosa A."/>
            <person name="Sun X."/>
            <person name="Gostincar C."/>
            <person name="Fang C."/>
            <person name="Gunde-Cimerman N."/>
            <person name="Song Z."/>
        </authorList>
    </citation>
    <scope>NUCLEOTIDE SEQUENCE</scope>
    <source>
        <strain evidence="10">EXF-9298</strain>
    </source>
</reference>
<dbReference type="GO" id="GO:0016579">
    <property type="term" value="P:protein deubiquitination"/>
    <property type="evidence" value="ECO:0007669"/>
    <property type="project" value="TreeGrafter"/>
</dbReference>
<comment type="catalytic activity">
    <reaction evidence="1 6 7">
        <text>Thiol-dependent hydrolysis of ester, thioester, amide, peptide and isopeptide bonds formed by the C-terminal Gly of ubiquitin (a 76-residue protein attached to proteins as an intracellular targeting signal).</text>
        <dbReference type="EC" id="3.4.19.12"/>
    </reaction>
</comment>
<evidence type="ECO:0000256" key="2">
    <source>
        <dbReference type="ARBA" id="ARBA00022670"/>
    </source>
</evidence>
<dbReference type="InterPro" id="IPR001578">
    <property type="entry name" value="Peptidase_C12_UCH"/>
</dbReference>
<dbReference type="InterPro" id="IPR038765">
    <property type="entry name" value="Papain-like_cys_pep_sf"/>
</dbReference>
<evidence type="ECO:0000256" key="8">
    <source>
        <dbReference type="SAM" id="MobiDB-lite"/>
    </source>
</evidence>
<dbReference type="PANTHER" id="PTHR10589">
    <property type="entry name" value="UBIQUITIN CARBOXYL-TERMINAL HYDROLASE"/>
    <property type="match status" value="1"/>
</dbReference>
<dbReference type="GO" id="GO:0004843">
    <property type="term" value="F:cysteine-type deubiquitinase activity"/>
    <property type="evidence" value="ECO:0007669"/>
    <property type="project" value="UniProtKB-UniRule"/>
</dbReference>